<dbReference type="AlphaFoldDB" id="A0A914XR93"/>
<organism evidence="3 4">
    <name type="scientific">Plectus sambesii</name>
    <dbReference type="NCBI Taxonomy" id="2011161"/>
    <lineage>
        <taxon>Eukaryota</taxon>
        <taxon>Metazoa</taxon>
        <taxon>Ecdysozoa</taxon>
        <taxon>Nematoda</taxon>
        <taxon>Chromadorea</taxon>
        <taxon>Plectida</taxon>
        <taxon>Plectina</taxon>
        <taxon>Plectoidea</taxon>
        <taxon>Plectidae</taxon>
        <taxon>Plectus</taxon>
    </lineage>
</organism>
<evidence type="ECO:0000313" key="4">
    <source>
        <dbReference type="WBParaSite" id="PSAMB.scaffold946size38289.g9910.t1"/>
    </source>
</evidence>
<keyword evidence="1" id="KW-1133">Transmembrane helix</keyword>
<evidence type="ECO:0000256" key="1">
    <source>
        <dbReference type="SAM" id="Phobius"/>
    </source>
</evidence>
<feature type="chain" id="PRO_5037011600" evidence="2">
    <location>
        <begin position="29"/>
        <end position="213"/>
    </location>
</feature>
<evidence type="ECO:0000313" key="3">
    <source>
        <dbReference type="Proteomes" id="UP000887566"/>
    </source>
</evidence>
<keyword evidence="1" id="KW-0472">Membrane</keyword>
<sequence>MFGSKRYICERSLLLLCSIFYFSVSSNGEQCYDFSVKLTENITVDEIAASEEMCDRQYCWSMLTTYENNQTGATKRWAKGGCTSAYICEQFASECVYGVNDVMATEMGRIAVEREAKKRDAIITPNSICCCKGDRCNTLALLLVAHTQQEDNASPIASTEMLISKASSPVHAGLIGSVDNSGNLRSSHGVRTEFSALFVIVPFFCCYFLSASW</sequence>
<evidence type="ECO:0000256" key="2">
    <source>
        <dbReference type="SAM" id="SignalP"/>
    </source>
</evidence>
<keyword evidence="3" id="KW-1185">Reference proteome</keyword>
<accession>A0A914XR93</accession>
<dbReference type="WBParaSite" id="PSAMB.scaffold946size38289.g9910.t1">
    <property type="protein sequence ID" value="PSAMB.scaffold946size38289.g9910.t1"/>
    <property type="gene ID" value="PSAMB.scaffold946size38289.g9910"/>
</dbReference>
<keyword evidence="1" id="KW-0812">Transmembrane</keyword>
<feature type="transmembrane region" description="Helical" evidence="1">
    <location>
        <begin position="194"/>
        <end position="211"/>
    </location>
</feature>
<dbReference type="Proteomes" id="UP000887566">
    <property type="component" value="Unplaced"/>
</dbReference>
<reference evidence="4" key="1">
    <citation type="submission" date="2022-11" db="UniProtKB">
        <authorList>
            <consortium name="WormBaseParasite"/>
        </authorList>
    </citation>
    <scope>IDENTIFICATION</scope>
</reference>
<keyword evidence="2" id="KW-0732">Signal</keyword>
<proteinExistence type="predicted"/>
<protein>
    <submittedName>
        <fullName evidence="4">Uncharacterized protein</fullName>
    </submittedName>
</protein>
<name>A0A914XR93_9BILA</name>
<feature type="signal peptide" evidence="2">
    <location>
        <begin position="1"/>
        <end position="28"/>
    </location>
</feature>